<accession>A0A4Z2GKL1</accession>
<reference evidence="1 2" key="1">
    <citation type="submission" date="2019-03" db="EMBL/GenBank/DDBJ databases">
        <title>First draft genome of Liparis tanakae, snailfish: a comprehensive survey of snailfish specific genes.</title>
        <authorList>
            <person name="Kim W."/>
            <person name="Song I."/>
            <person name="Jeong J.-H."/>
            <person name="Kim D."/>
            <person name="Kim S."/>
            <person name="Ryu S."/>
            <person name="Song J.Y."/>
            <person name="Lee S.K."/>
        </authorList>
    </citation>
    <scope>NUCLEOTIDE SEQUENCE [LARGE SCALE GENOMIC DNA]</scope>
    <source>
        <tissue evidence="1">Muscle</tissue>
    </source>
</reference>
<proteinExistence type="predicted"/>
<comment type="caution">
    <text evidence="1">The sequence shown here is derived from an EMBL/GenBank/DDBJ whole genome shotgun (WGS) entry which is preliminary data.</text>
</comment>
<evidence type="ECO:0000313" key="2">
    <source>
        <dbReference type="Proteomes" id="UP000314294"/>
    </source>
</evidence>
<protein>
    <submittedName>
        <fullName evidence="1">Uncharacterized protein</fullName>
    </submittedName>
</protein>
<dbReference type="AlphaFoldDB" id="A0A4Z2GKL1"/>
<dbReference type="OrthoDB" id="10531453at2759"/>
<evidence type="ECO:0000313" key="1">
    <source>
        <dbReference type="EMBL" id="TNN53815.1"/>
    </source>
</evidence>
<organism evidence="1 2">
    <name type="scientific">Liparis tanakae</name>
    <name type="common">Tanaka's snailfish</name>
    <dbReference type="NCBI Taxonomy" id="230148"/>
    <lineage>
        <taxon>Eukaryota</taxon>
        <taxon>Metazoa</taxon>
        <taxon>Chordata</taxon>
        <taxon>Craniata</taxon>
        <taxon>Vertebrata</taxon>
        <taxon>Euteleostomi</taxon>
        <taxon>Actinopterygii</taxon>
        <taxon>Neopterygii</taxon>
        <taxon>Teleostei</taxon>
        <taxon>Neoteleostei</taxon>
        <taxon>Acanthomorphata</taxon>
        <taxon>Eupercaria</taxon>
        <taxon>Perciformes</taxon>
        <taxon>Cottioidei</taxon>
        <taxon>Cottales</taxon>
        <taxon>Liparidae</taxon>
        <taxon>Liparis</taxon>
    </lineage>
</organism>
<dbReference type="EMBL" id="SRLO01000504">
    <property type="protein sequence ID" value="TNN53815.1"/>
    <property type="molecule type" value="Genomic_DNA"/>
</dbReference>
<keyword evidence="2" id="KW-1185">Reference proteome</keyword>
<gene>
    <name evidence="1" type="ORF">EYF80_035960</name>
</gene>
<name>A0A4Z2GKL1_9TELE</name>
<dbReference type="Proteomes" id="UP000314294">
    <property type="component" value="Unassembled WGS sequence"/>
</dbReference>
<sequence>MPVGLTPRQRPALALSPALTVSLKTPQNHHKSALQCMDDKAPCVNNATCLTFSNGTEYCRLISFPQSWSLRCRFGSGRNHDDKSFFVHCTGAAAAVEWNACEENGVKAFFAEST</sequence>